<organism evidence="2 3">
    <name type="scientific">Candidatus Coproplasma stercoripullorum</name>
    <dbReference type="NCBI Taxonomy" id="2840751"/>
    <lineage>
        <taxon>Bacteria</taxon>
        <taxon>Bacillati</taxon>
        <taxon>Bacillota</taxon>
        <taxon>Clostridia</taxon>
        <taxon>Eubacteriales</taxon>
        <taxon>Candidatus Coproplasma</taxon>
    </lineage>
</organism>
<accession>A0A9D1AHA3</accession>
<dbReference type="PANTHER" id="PTHR38590:SF1">
    <property type="entry name" value="BLL0828 PROTEIN"/>
    <property type="match status" value="1"/>
</dbReference>
<keyword evidence="2" id="KW-0540">Nuclease</keyword>
<reference evidence="2" key="2">
    <citation type="journal article" date="2021" name="PeerJ">
        <title>Extensive microbial diversity within the chicken gut microbiome revealed by metagenomics and culture.</title>
        <authorList>
            <person name="Gilroy R."/>
            <person name="Ravi A."/>
            <person name="Getino M."/>
            <person name="Pursley I."/>
            <person name="Horton D.L."/>
            <person name="Alikhan N.F."/>
            <person name="Baker D."/>
            <person name="Gharbi K."/>
            <person name="Hall N."/>
            <person name="Watson M."/>
            <person name="Adriaenssens E.M."/>
            <person name="Foster-Nyarko E."/>
            <person name="Jarju S."/>
            <person name="Secka A."/>
            <person name="Antonio M."/>
            <person name="Oren A."/>
            <person name="Chaudhuri R.R."/>
            <person name="La Ragione R."/>
            <person name="Hildebrand F."/>
            <person name="Pallen M.J."/>
        </authorList>
    </citation>
    <scope>NUCLEOTIDE SEQUENCE</scope>
    <source>
        <strain evidence="2">ChiW25-3613</strain>
    </source>
</reference>
<dbReference type="CDD" id="cd01038">
    <property type="entry name" value="Endonuclease_DUF559"/>
    <property type="match status" value="1"/>
</dbReference>
<sequence>MSWKHNGSLLDNARYLRKNMTAEERKLWYDFLRTYPLLFLRQKIIGGYIADFYCAKAGLIVEIDGSQHYQDGAAEYDAARTEYFGSLGLKVVRLSNIEVNKNFRGVCEYIDKVVTELCSQ</sequence>
<dbReference type="PANTHER" id="PTHR38590">
    <property type="entry name" value="BLL0828 PROTEIN"/>
    <property type="match status" value="1"/>
</dbReference>
<evidence type="ECO:0000313" key="2">
    <source>
        <dbReference type="EMBL" id="HIR39893.1"/>
    </source>
</evidence>
<dbReference type="AlphaFoldDB" id="A0A9D1AHA3"/>
<name>A0A9D1AHA3_9FIRM</name>
<feature type="domain" description="DUF559" evidence="1">
    <location>
        <begin position="10"/>
        <end position="113"/>
    </location>
</feature>
<keyword evidence="2" id="KW-0255">Endonuclease</keyword>
<dbReference type="Pfam" id="PF04480">
    <property type="entry name" value="DUF559"/>
    <property type="match status" value="1"/>
</dbReference>
<dbReference type="InterPro" id="IPR011335">
    <property type="entry name" value="Restrct_endonuc-II-like"/>
</dbReference>
<gene>
    <name evidence="2" type="ORF">IAB90_05880</name>
</gene>
<dbReference type="GO" id="GO:0004519">
    <property type="term" value="F:endonuclease activity"/>
    <property type="evidence" value="ECO:0007669"/>
    <property type="project" value="UniProtKB-KW"/>
</dbReference>
<comment type="caution">
    <text evidence="2">The sequence shown here is derived from an EMBL/GenBank/DDBJ whole genome shotgun (WGS) entry which is preliminary data.</text>
</comment>
<proteinExistence type="predicted"/>
<protein>
    <submittedName>
        <fullName evidence="2">Endonuclease domain-containing protein</fullName>
    </submittedName>
</protein>
<dbReference type="Proteomes" id="UP000824179">
    <property type="component" value="Unassembled WGS sequence"/>
</dbReference>
<dbReference type="InterPro" id="IPR007569">
    <property type="entry name" value="DUF559"/>
</dbReference>
<dbReference type="EMBL" id="DVHB01000099">
    <property type="protein sequence ID" value="HIR39893.1"/>
    <property type="molecule type" value="Genomic_DNA"/>
</dbReference>
<dbReference type="Gene3D" id="3.40.960.10">
    <property type="entry name" value="VSR Endonuclease"/>
    <property type="match status" value="1"/>
</dbReference>
<keyword evidence="2" id="KW-0378">Hydrolase</keyword>
<dbReference type="InterPro" id="IPR047216">
    <property type="entry name" value="Endonuclease_DUF559_bact"/>
</dbReference>
<reference evidence="2" key="1">
    <citation type="submission" date="2020-10" db="EMBL/GenBank/DDBJ databases">
        <authorList>
            <person name="Gilroy R."/>
        </authorList>
    </citation>
    <scope>NUCLEOTIDE SEQUENCE</scope>
    <source>
        <strain evidence="2">ChiW25-3613</strain>
    </source>
</reference>
<evidence type="ECO:0000313" key="3">
    <source>
        <dbReference type="Proteomes" id="UP000824179"/>
    </source>
</evidence>
<dbReference type="SUPFAM" id="SSF52980">
    <property type="entry name" value="Restriction endonuclease-like"/>
    <property type="match status" value="1"/>
</dbReference>
<evidence type="ECO:0000259" key="1">
    <source>
        <dbReference type="Pfam" id="PF04480"/>
    </source>
</evidence>